<dbReference type="SUPFAM" id="SSF48726">
    <property type="entry name" value="Immunoglobulin"/>
    <property type="match status" value="2"/>
</dbReference>
<dbReference type="PANTHER" id="PTHR11860:SF118">
    <property type="entry name" value="CMRF35-LIKE MOLECULE 3-RELATED"/>
    <property type="match status" value="1"/>
</dbReference>
<sequence length="426" mass="47475">MTARMCLSAVTQNKDGSANNKCDTSVEQMANIGGSVTIKCKYPRGKENDIKGFCREDANCRNLISTYESNYTKRDRFSLTDYKQLHVFTVVVSTLTLEDDGSYHCVTKGLDDSQEQCHARIQLSILNWENITPVETLHHFTGASAQINCPYEDSLEDSDKVVCKGENPFNCSELIHTTEQDREVVDGKFSIRDNRRRKNFYMYIKNLSTADSGTYWCVPDRTRQHYKYTKILLSVGERHNKSTKLQAPDLQATSPPIPADEPSDTDAAVIVGGVCLAFSAMALVALVLYRHKLPRRQGRSSEQRTNPGHNTEESDGDHQYEEIDTCSQQASSGNALTSIYATVNPHTEQLHYSTVSFQNNTVSVLKDGNKLPDTIKSGFTACDCSSVRTNEGPAAEPTLYSTITRDQIQVGVECVRTVEHAGEYCA</sequence>
<gene>
    <name evidence="7" type="ORF">Q5P01_026335</name>
</gene>
<evidence type="ECO:0000256" key="4">
    <source>
        <dbReference type="SAM" id="MobiDB-lite"/>
    </source>
</evidence>
<evidence type="ECO:0000256" key="3">
    <source>
        <dbReference type="ARBA" id="ARBA00023136"/>
    </source>
</evidence>
<keyword evidence="8" id="KW-1185">Reference proteome</keyword>
<dbReference type="InterPro" id="IPR036179">
    <property type="entry name" value="Ig-like_dom_sf"/>
</dbReference>
<dbReference type="SMART" id="SM00409">
    <property type="entry name" value="IG"/>
    <property type="match status" value="2"/>
</dbReference>
<evidence type="ECO:0000313" key="8">
    <source>
        <dbReference type="Proteomes" id="UP001187415"/>
    </source>
</evidence>
<protein>
    <recommendedName>
        <fullName evidence="6">Immunoglobulin domain-containing protein</fullName>
    </recommendedName>
</protein>
<organism evidence="7 8">
    <name type="scientific">Channa striata</name>
    <name type="common">Snakehead murrel</name>
    <name type="synonym">Ophicephalus striatus</name>
    <dbReference type="NCBI Taxonomy" id="64152"/>
    <lineage>
        <taxon>Eukaryota</taxon>
        <taxon>Metazoa</taxon>
        <taxon>Chordata</taxon>
        <taxon>Craniata</taxon>
        <taxon>Vertebrata</taxon>
        <taxon>Euteleostomi</taxon>
        <taxon>Actinopterygii</taxon>
        <taxon>Neopterygii</taxon>
        <taxon>Teleostei</taxon>
        <taxon>Neoteleostei</taxon>
        <taxon>Acanthomorphata</taxon>
        <taxon>Anabantaria</taxon>
        <taxon>Anabantiformes</taxon>
        <taxon>Channoidei</taxon>
        <taxon>Channidae</taxon>
        <taxon>Channa</taxon>
    </lineage>
</organism>
<dbReference type="Proteomes" id="UP001187415">
    <property type="component" value="Unassembled WGS sequence"/>
</dbReference>
<proteinExistence type="predicted"/>
<dbReference type="Pfam" id="PF07686">
    <property type="entry name" value="V-set"/>
    <property type="match status" value="2"/>
</dbReference>
<evidence type="ECO:0000256" key="1">
    <source>
        <dbReference type="ARBA" id="ARBA00004370"/>
    </source>
</evidence>
<comment type="subcellular location">
    <subcellularLocation>
        <location evidence="1">Membrane</location>
    </subcellularLocation>
</comment>
<evidence type="ECO:0000256" key="5">
    <source>
        <dbReference type="SAM" id="Phobius"/>
    </source>
</evidence>
<comment type="caution">
    <text evidence="7">The sequence shown here is derived from an EMBL/GenBank/DDBJ whole genome shotgun (WGS) entry which is preliminary data.</text>
</comment>
<dbReference type="Gene3D" id="2.60.40.10">
    <property type="entry name" value="Immunoglobulins"/>
    <property type="match status" value="2"/>
</dbReference>
<feature type="domain" description="Immunoglobulin" evidence="6">
    <location>
        <begin position="134"/>
        <end position="234"/>
    </location>
</feature>
<feature type="transmembrane region" description="Helical" evidence="5">
    <location>
        <begin position="267"/>
        <end position="289"/>
    </location>
</feature>
<reference evidence="7" key="1">
    <citation type="submission" date="2023-07" db="EMBL/GenBank/DDBJ databases">
        <title>Chromosome-level Genome Assembly of Striped Snakehead (Channa striata).</title>
        <authorList>
            <person name="Liu H."/>
        </authorList>
    </citation>
    <scope>NUCLEOTIDE SEQUENCE</scope>
    <source>
        <strain evidence="7">Gz</strain>
        <tissue evidence="7">Muscle</tissue>
    </source>
</reference>
<dbReference type="InterPro" id="IPR050671">
    <property type="entry name" value="CD300_family_receptors"/>
</dbReference>
<evidence type="ECO:0000313" key="7">
    <source>
        <dbReference type="EMBL" id="KAK2815868.1"/>
    </source>
</evidence>
<evidence type="ECO:0000259" key="6">
    <source>
        <dbReference type="SMART" id="SM00409"/>
    </source>
</evidence>
<dbReference type="InterPro" id="IPR013106">
    <property type="entry name" value="Ig_V-set"/>
</dbReference>
<keyword evidence="2 5" id="KW-0812">Transmembrane</keyword>
<keyword evidence="5" id="KW-1133">Transmembrane helix</keyword>
<feature type="domain" description="Immunoglobulin" evidence="6">
    <location>
        <begin position="25"/>
        <end position="126"/>
    </location>
</feature>
<dbReference type="InterPro" id="IPR003599">
    <property type="entry name" value="Ig_sub"/>
</dbReference>
<accession>A0AA88LNP6</accession>
<keyword evidence="3 5" id="KW-0472">Membrane</keyword>
<evidence type="ECO:0000256" key="2">
    <source>
        <dbReference type="ARBA" id="ARBA00022692"/>
    </source>
</evidence>
<dbReference type="PANTHER" id="PTHR11860">
    <property type="entry name" value="POLYMERIC-IMMUNOGLOBULIN RECEPTOR"/>
    <property type="match status" value="1"/>
</dbReference>
<feature type="region of interest" description="Disordered" evidence="4">
    <location>
        <begin position="243"/>
        <end position="264"/>
    </location>
</feature>
<feature type="compositionally biased region" description="Basic and acidic residues" evidence="4">
    <location>
        <begin position="310"/>
        <end position="320"/>
    </location>
</feature>
<dbReference type="GO" id="GO:0005886">
    <property type="term" value="C:plasma membrane"/>
    <property type="evidence" value="ECO:0007669"/>
    <property type="project" value="TreeGrafter"/>
</dbReference>
<dbReference type="GO" id="GO:0004888">
    <property type="term" value="F:transmembrane signaling receptor activity"/>
    <property type="evidence" value="ECO:0007669"/>
    <property type="project" value="TreeGrafter"/>
</dbReference>
<dbReference type="InterPro" id="IPR013783">
    <property type="entry name" value="Ig-like_fold"/>
</dbReference>
<dbReference type="EMBL" id="JAUPFM010000022">
    <property type="protein sequence ID" value="KAK2815868.1"/>
    <property type="molecule type" value="Genomic_DNA"/>
</dbReference>
<name>A0AA88LNP6_CHASR</name>
<dbReference type="AlphaFoldDB" id="A0AA88LNP6"/>
<feature type="region of interest" description="Disordered" evidence="4">
    <location>
        <begin position="295"/>
        <end position="320"/>
    </location>
</feature>